<feature type="binding site" evidence="13 15">
    <location>
        <position position="436"/>
    </location>
    <ligand>
        <name>substrate</name>
    </ligand>
</feature>
<dbReference type="FunFam" id="2.40.37.10:FF:000006">
    <property type="entry name" value="Alanine racemase"/>
    <property type="match status" value="1"/>
</dbReference>
<dbReference type="RefSeq" id="WP_045476686.1">
    <property type="nucleotide sequence ID" value="NZ_DF820489.1"/>
</dbReference>
<keyword evidence="6 12" id="KW-0276">Fatty acid metabolism</keyword>
<dbReference type="PROSITE" id="PS00395">
    <property type="entry name" value="ALANINE_RACEMASE"/>
    <property type="match status" value="1"/>
</dbReference>
<dbReference type="SUPFAM" id="SSF50621">
    <property type="entry name" value="Alanine racemase C-terminal domain-like"/>
    <property type="match status" value="1"/>
</dbReference>
<protein>
    <recommendedName>
        <fullName evidence="12 13">Multifunctional fusion protein</fullName>
    </recommendedName>
    <domain>
        <recommendedName>
            <fullName evidence="12">Holo-[acyl-carrier-protein] synthase</fullName>
            <shortName evidence="12">Holo-ACP synthase</shortName>
            <ecNumber evidence="12">2.7.8.7</ecNumber>
        </recommendedName>
        <alternativeName>
            <fullName evidence="12">4'-phosphopantetheinyl transferase AcpS</fullName>
        </alternativeName>
    </domain>
    <domain>
        <recommendedName>
            <fullName evidence="13">Alanine racemase</fullName>
            <ecNumber evidence="13">5.1.1.1</ecNumber>
        </recommendedName>
    </domain>
</protein>
<evidence type="ECO:0000256" key="14">
    <source>
        <dbReference type="PIRSR" id="PIRSR600821-50"/>
    </source>
</evidence>
<dbReference type="NCBIfam" id="TIGR00516">
    <property type="entry name" value="acpS"/>
    <property type="match status" value="1"/>
</dbReference>
<comment type="similarity">
    <text evidence="13">Belongs to the alanine racemase family.</text>
</comment>
<dbReference type="PANTHER" id="PTHR30511">
    <property type="entry name" value="ALANINE RACEMASE"/>
    <property type="match status" value="1"/>
</dbReference>
<evidence type="ECO:0000256" key="9">
    <source>
        <dbReference type="ARBA" id="ARBA00023098"/>
    </source>
</evidence>
<dbReference type="STRING" id="1329250.WOSG25_060350"/>
<dbReference type="InterPro" id="IPR008278">
    <property type="entry name" value="4-PPantetheinyl_Trfase_dom"/>
</dbReference>
<dbReference type="HAMAP" id="MF_01201">
    <property type="entry name" value="Ala_racemase"/>
    <property type="match status" value="1"/>
</dbReference>
<dbReference type="InterPro" id="IPR037143">
    <property type="entry name" value="4-PPantetheinyl_Trfase_dom_sf"/>
</dbReference>
<dbReference type="InterPro" id="IPR000821">
    <property type="entry name" value="Ala_racemase"/>
</dbReference>
<dbReference type="NCBIfam" id="TIGR00492">
    <property type="entry name" value="alr"/>
    <property type="match status" value="1"/>
</dbReference>
<keyword evidence="9 12" id="KW-0443">Lipid metabolism</keyword>
<dbReference type="Gene3D" id="3.90.470.20">
    <property type="entry name" value="4'-phosphopantetheinyl transferase domain"/>
    <property type="match status" value="1"/>
</dbReference>
<evidence type="ECO:0000256" key="8">
    <source>
        <dbReference type="ARBA" id="ARBA00022898"/>
    </source>
</evidence>
<dbReference type="GO" id="GO:0008784">
    <property type="term" value="F:alanine racemase activity"/>
    <property type="evidence" value="ECO:0007669"/>
    <property type="project" value="UniProtKB-UniRule"/>
</dbReference>
<comment type="subcellular location">
    <subcellularLocation>
        <location evidence="12">Cytoplasm</location>
    </subcellularLocation>
</comment>
<dbReference type="Proteomes" id="UP000030643">
    <property type="component" value="Unassembled WGS sequence"/>
</dbReference>
<dbReference type="NCBIfam" id="TIGR00556">
    <property type="entry name" value="pantethn_trn"/>
    <property type="match status" value="1"/>
</dbReference>
<evidence type="ECO:0000256" key="13">
    <source>
        <dbReference type="HAMAP-Rule" id="MF_01201"/>
    </source>
</evidence>
<reference evidence="18" key="1">
    <citation type="journal article" date="2014" name="Genome Announc.">
        <title>Draft genome sequence of Weissella oryzae SG25T, isolated from fermented rice grains.</title>
        <authorList>
            <person name="Tanizawa Y."/>
            <person name="Fujisawa T."/>
            <person name="Mochizuki T."/>
            <person name="Kaminuma E."/>
            <person name="Suzuki Y."/>
            <person name="Nakamura Y."/>
            <person name="Tohno M."/>
        </authorList>
    </citation>
    <scope>NUCLEOTIDE SEQUENCE [LARGE SCALE GENOMIC DNA]</scope>
    <source>
        <strain evidence="18">DSM 25784 / JCM 18191 / LMG 30913 / SG25</strain>
    </source>
</reference>
<comment type="catalytic activity">
    <reaction evidence="1 13">
        <text>L-alanine = D-alanine</text>
        <dbReference type="Rhea" id="RHEA:20249"/>
        <dbReference type="ChEBI" id="CHEBI:57416"/>
        <dbReference type="ChEBI" id="CHEBI:57972"/>
        <dbReference type="EC" id="5.1.1.1"/>
    </reaction>
</comment>
<keyword evidence="18" id="KW-1185">Reference proteome</keyword>
<evidence type="ECO:0000259" key="16">
    <source>
        <dbReference type="SMART" id="SM01005"/>
    </source>
</evidence>
<keyword evidence="12" id="KW-0963">Cytoplasm</keyword>
<evidence type="ECO:0000313" key="17">
    <source>
        <dbReference type="EMBL" id="GAK30917.1"/>
    </source>
</evidence>
<evidence type="ECO:0000256" key="3">
    <source>
        <dbReference type="ARBA" id="ARBA00022516"/>
    </source>
</evidence>
<organism evidence="17 18">
    <name type="scientific">Weissella oryzae (strain DSM 25784 / JCM 18191 / LMG 30913 / SG25)</name>
    <dbReference type="NCBI Taxonomy" id="1329250"/>
    <lineage>
        <taxon>Bacteria</taxon>
        <taxon>Bacillati</taxon>
        <taxon>Bacillota</taxon>
        <taxon>Bacilli</taxon>
        <taxon>Lactobacillales</taxon>
        <taxon>Lactobacillaceae</taxon>
        <taxon>Weissella</taxon>
    </lineage>
</organism>
<proteinExistence type="inferred from homology"/>
<sequence>MIFGNGIDAQEIDAVAKIAKRRPRFVDVILTPGEKALYLTKQGKHQDEFLAGRFSVKEAYSKALGTGIGAAVSWQDLEIMTNAAGQPFLAKHPKEGELVAHVSISHTGNVVHSSVILEQRENFDQLVSSHRPAWLEISAKALAHNVKYVRDLTKAKRFFAVVKANAYGHGMNQVVTAALAAKVDGFAVATLDEGIRLRNLDVTLPILVLGISPAEDASLLAKYALIPVVATTSWLTAASEFLQPADKLSVWLAIDTGMGRIGFRETDDLEAAIKLIDANEQLDLHSIGMHFATADGPNKAYFEKQLTRWQNLITDLQLDQKVLLHLANSGTALWHQQPSLDLVRVGAAMYGIDPSQGTLEHRALQPVLSLKAQLVHVKQVAAGESISYGATYTTQSAEWIGTLPIGYADGYARSLQGMTGLLPDGRKVEIVGRIAMDQMMVRLPDEVPVGTVVTLIGQVGDQAISLEDLADKRATIPYEIATSLAVRLPRRLVD</sequence>
<keyword evidence="5 12" id="KW-0479">Metal-binding</keyword>
<feature type="binding site" evidence="12">
    <location>
        <position position="8"/>
    </location>
    <ligand>
        <name>Mg(2+)</name>
        <dbReference type="ChEBI" id="CHEBI:18420"/>
    </ligand>
</feature>
<dbReference type="InterPro" id="IPR011079">
    <property type="entry name" value="Ala_racemase_C"/>
</dbReference>
<dbReference type="SUPFAM" id="SSF56214">
    <property type="entry name" value="4'-phosphopantetheinyl transferase"/>
    <property type="match status" value="1"/>
</dbReference>
<dbReference type="FunFam" id="3.20.20.10:FF:000002">
    <property type="entry name" value="Alanine racemase"/>
    <property type="match status" value="1"/>
</dbReference>
<dbReference type="CDD" id="cd00430">
    <property type="entry name" value="PLPDE_III_AR"/>
    <property type="match status" value="1"/>
</dbReference>
<evidence type="ECO:0000256" key="15">
    <source>
        <dbReference type="PIRSR" id="PIRSR600821-52"/>
    </source>
</evidence>
<dbReference type="PANTHER" id="PTHR30511:SF0">
    <property type="entry name" value="ALANINE RACEMASE, CATABOLIC-RELATED"/>
    <property type="match status" value="1"/>
</dbReference>
<dbReference type="InterPro" id="IPR009006">
    <property type="entry name" value="Ala_racemase/Decarboxylase_C"/>
</dbReference>
<dbReference type="Pfam" id="PF01648">
    <property type="entry name" value="ACPS"/>
    <property type="match status" value="1"/>
</dbReference>
<dbReference type="GO" id="GO:0030632">
    <property type="term" value="P:D-alanine biosynthetic process"/>
    <property type="evidence" value="ECO:0007669"/>
    <property type="project" value="UniProtKB-UniRule"/>
</dbReference>
<feature type="binding site" evidence="12">
    <location>
        <position position="58"/>
    </location>
    <ligand>
        <name>Mg(2+)</name>
        <dbReference type="ChEBI" id="CHEBI:18420"/>
    </ligand>
</feature>
<keyword evidence="8 13" id="KW-0663">Pyridoxal phosphate</keyword>
<evidence type="ECO:0000256" key="12">
    <source>
        <dbReference type="HAMAP-Rule" id="MF_00101"/>
    </source>
</evidence>
<dbReference type="UniPathway" id="UPA00042">
    <property type="reaction ID" value="UER00497"/>
</dbReference>
<feature type="domain" description="Alanine racemase C-terminal" evidence="16">
    <location>
        <begin position="367"/>
        <end position="493"/>
    </location>
</feature>
<feature type="binding site" evidence="13 15">
    <location>
        <position position="260"/>
    </location>
    <ligand>
        <name>substrate</name>
    </ligand>
</feature>
<dbReference type="PRINTS" id="PR00992">
    <property type="entry name" value="ALARACEMASE"/>
</dbReference>
<feature type="modified residue" description="N6-(pyridoxal phosphate)lysine" evidence="13 14">
    <location>
        <position position="163"/>
    </location>
</feature>
<dbReference type="EC" id="5.1.1.1" evidence="13"/>
<keyword evidence="10 12" id="KW-0275">Fatty acid biosynthesis</keyword>
<comment type="function">
    <text evidence="12">Transfers the 4'-phosphopantetheine moiety from coenzyme A to a Ser of acyl-carrier-protein.</text>
</comment>
<feature type="active site" description="Proton acceptor; specific for L-alanine" evidence="13">
    <location>
        <position position="388"/>
    </location>
</feature>
<dbReference type="GO" id="GO:0009252">
    <property type="term" value="P:peptidoglycan biosynthetic process"/>
    <property type="evidence" value="ECO:0007669"/>
    <property type="project" value="TreeGrafter"/>
</dbReference>
<keyword evidence="3 12" id="KW-0444">Lipid biosynthesis</keyword>
<comment type="catalytic activity">
    <reaction evidence="12">
        <text>apo-[ACP] + CoA = holo-[ACP] + adenosine 3',5'-bisphosphate + H(+)</text>
        <dbReference type="Rhea" id="RHEA:12068"/>
        <dbReference type="Rhea" id="RHEA-COMP:9685"/>
        <dbReference type="Rhea" id="RHEA-COMP:9690"/>
        <dbReference type="ChEBI" id="CHEBI:15378"/>
        <dbReference type="ChEBI" id="CHEBI:29999"/>
        <dbReference type="ChEBI" id="CHEBI:57287"/>
        <dbReference type="ChEBI" id="CHEBI:58343"/>
        <dbReference type="ChEBI" id="CHEBI:64479"/>
        <dbReference type="EC" id="2.7.8.7"/>
    </reaction>
</comment>
<dbReference type="Gene3D" id="2.40.37.10">
    <property type="entry name" value="Lyase, Ornithine Decarboxylase, Chain A, domain 1"/>
    <property type="match status" value="1"/>
</dbReference>
<comment type="pathway">
    <text evidence="13">Amino-acid biosynthesis; D-alanine biosynthesis; D-alanine from L-alanine: step 1/1.</text>
</comment>
<accession>A0A069CU46</accession>
<dbReference type="SUPFAM" id="SSF51419">
    <property type="entry name" value="PLP-binding barrel"/>
    <property type="match status" value="1"/>
</dbReference>
<dbReference type="InterPro" id="IPR020622">
    <property type="entry name" value="Ala_racemase_pyridoxalP-BS"/>
</dbReference>
<dbReference type="eggNOG" id="COG0787">
    <property type="taxonomic scope" value="Bacteria"/>
</dbReference>
<evidence type="ECO:0000256" key="4">
    <source>
        <dbReference type="ARBA" id="ARBA00022679"/>
    </source>
</evidence>
<evidence type="ECO:0000313" key="18">
    <source>
        <dbReference type="Proteomes" id="UP000030643"/>
    </source>
</evidence>
<comment type="cofactor">
    <cofactor evidence="12">
        <name>Mg(2+)</name>
        <dbReference type="ChEBI" id="CHEBI:18420"/>
    </cofactor>
</comment>
<name>A0A069CU46_WEIOS</name>
<dbReference type="InterPro" id="IPR004568">
    <property type="entry name" value="Ppantetheine-prot_Trfase_dom"/>
</dbReference>
<dbReference type="HAMAP" id="MF_00101">
    <property type="entry name" value="AcpS"/>
    <property type="match status" value="1"/>
</dbReference>
<evidence type="ECO:0000256" key="5">
    <source>
        <dbReference type="ARBA" id="ARBA00022723"/>
    </source>
</evidence>
<evidence type="ECO:0000256" key="1">
    <source>
        <dbReference type="ARBA" id="ARBA00000316"/>
    </source>
</evidence>
<feature type="active site" description="Proton acceptor; specific for D-alanine" evidence="13">
    <location>
        <position position="163"/>
    </location>
</feature>
<dbReference type="SMART" id="SM01005">
    <property type="entry name" value="Ala_racemase_C"/>
    <property type="match status" value="1"/>
</dbReference>
<dbReference type="GO" id="GO:0000287">
    <property type="term" value="F:magnesium ion binding"/>
    <property type="evidence" value="ECO:0007669"/>
    <property type="project" value="UniProtKB-UniRule"/>
</dbReference>
<dbReference type="eggNOG" id="COG0736">
    <property type="taxonomic scope" value="Bacteria"/>
</dbReference>
<evidence type="ECO:0000256" key="2">
    <source>
        <dbReference type="ARBA" id="ARBA00001933"/>
    </source>
</evidence>
<dbReference type="InterPro" id="IPR001608">
    <property type="entry name" value="Ala_racemase_N"/>
</dbReference>
<dbReference type="Gene3D" id="3.20.20.10">
    <property type="entry name" value="Alanine racemase"/>
    <property type="match status" value="1"/>
</dbReference>
<dbReference type="GO" id="GO:0008897">
    <property type="term" value="F:holo-[acyl-carrier-protein] synthase activity"/>
    <property type="evidence" value="ECO:0007669"/>
    <property type="project" value="UniProtKB-UniRule"/>
</dbReference>
<dbReference type="GO" id="GO:0005829">
    <property type="term" value="C:cytosol"/>
    <property type="evidence" value="ECO:0007669"/>
    <property type="project" value="TreeGrafter"/>
</dbReference>
<dbReference type="EMBL" id="DF820489">
    <property type="protein sequence ID" value="GAK30917.1"/>
    <property type="molecule type" value="Genomic_DNA"/>
</dbReference>
<comment type="similarity">
    <text evidence="12">Belongs to the P-Pant transferase superfamily. AcpS family.</text>
</comment>
<evidence type="ECO:0000256" key="6">
    <source>
        <dbReference type="ARBA" id="ARBA00022832"/>
    </source>
</evidence>
<dbReference type="InterPro" id="IPR029066">
    <property type="entry name" value="PLP-binding_barrel"/>
</dbReference>
<evidence type="ECO:0000256" key="11">
    <source>
        <dbReference type="ARBA" id="ARBA00023235"/>
    </source>
</evidence>
<dbReference type="AlphaFoldDB" id="A0A069CU46"/>
<dbReference type="InterPro" id="IPR002582">
    <property type="entry name" value="ACPS"/>
</dbReference>
<evidence type="ECO:0000256" key="10">
    <source>
        <dbReference type="ARBA" id="ARBA00023160"/>
    </source>
</evidence>
<comment type="function">
    <text evidence="13">Catalyzes the interconversion of L-alanine and D-alanine. May also act on other amino acids.</text>
</comment>
<dbReference type="EC" id="2.7.8.7" evidence="12"/>
<gene>
    <name evidence="17" type="primary">alr</name>
    <name evidence="12" type="synonym">acpS</name>
    <name evidence="17" type="ORF">WOSG25_060350</name>
</gene>
<dbReference type="OrthoDB" id="9813814at2"/>
<keyword evidence="11 13" id="KW-0413">Isomerase</keyword>
<dbReference type="Pfam" id="PF01168">
    <property type="entry name" value="Ala_racemase_N"/>
    <property type="match status" value="1"/>
</dbReference>
<dbReference type="Pfam" id="PF00842">
    <property type="entry name" value="Ala_racemase_C"/>
    <property type="match status" value="1"/>
</dbReference>
<keyword evidence="4 12" id="KW-0808">Transferase</keyword>
<comment type="cofactor">
    <cofactor evidence="2 13 14">
        <name>pyridoxal 5'-phosphate</name>
        <dbReference type="ChEBI" id="CHEBI:597326"/>
    </cofactor>
</comment>
<dbReference type="GO" id="GO:0006633">
    <property type="term" value="P:fatty acid biosynthetic process"/>
    <property type="evidence" value="ECO:0007669"/>
    <property type="project" value="UniProtKB-UniRule"/>
</dbReference>
<evidence type="ECO:0000256" key="7">
    <source>
        <dbReference type="ARBA" id="ARBA00022842"/>
    </source>
</evidence>
<dbReference type="GO" id="GO:0030170">
    <property type="term" value="F:pyridoxal phosphate binding"/>
    <property type="evidence" value="ECO:0007669"/>
    <property type="project" value="UniProtKB-UniRule"/>
</dbReference>
<keyword evidence="7 12" id="KW-0460">Magnesium</keyword>